<feature type="region of interest" description="Disordered" evidence="1">
    <location>
        <begin position="1"/>
        <end position="25"/>
    </location>
</feature>
<evidence type="ECO:0000313" key="3">
    <source>
        <dbReference type="Proteomes" id="UP000750711"/>
    </source>
</evidence>
<keyword evidence="3" id="KW-1185">Reference proteome</keyword>
<feature type="region of interest" description="Disordered" evidence="1">
    <location>
        <begin position="112"/>
        <end position="151"/>
    </location>
</feature>
<dbReference type="EMBL" id="JAGHQM010000393">
    <property type="protein sequence ID" value="KAH0562196.1"/>
    <property type="molecule type" value="Genomic_DNA"/>
</dbReference>
<evidence type="ECO:0000313" key="2">
    <source>
        <dbReference type="EMBL" id="KAH0562196.1"/>
    </source>
</evidence>
<accession>A0A9P8LDY5</accession>
<name>A0A9P8LDY5_9PEZI</name>
<feature type="compositionally biased region" description="Basic and acidic residues" evidence="1">
    <location>
        <begin position="140"/>
        <end position="151"/>
    </location>
</feature>
<dbReference type="Proteomes" id="UP000750711">
    <property type="component" value="Unassembled WGS sequence"/>
</dbReference>
<proteinExistence type="predicted"/>
<sequence>MHVQRRTNGGWVDGRDDGGAKLSAPRRGARALREIKGIRRGVVGANGWMGSGRLWRGPASAVGSSLDQRARKAAVGFLCGGTSYEHWQLHPAAALSNRVCLADQDGNPVGGAGSTANAFIDGKSHRDKFQSQTRSTTENESDRTRAREALI</sequence>
<evidence type="ECO:0000256" key="1">
    <source>
        <dbReference type="SAM" id="MobiDB-lite"/>
    </source>
</evidence>
<comment type="caution">
    <text evidence="2">The sequence shown here is derived from an EMBL/GenBank/DDBJ whole genome shotgun (WGS) entry which is preliminary data.</text>
</comment>
<reference evidence="2" key="1">
    <citation type="submission" date="2021-03" db="EMBL/GenBank/DDBJ databases">
        <title>Comparative genomics and phylogenomic investigation of the class Geoglossomycetes provide insights into ecological specialization and systematics.</title>
        <authorList>
            <person name="Melie T."/>
            <person name="Pirro S."/>
            <person name="Miller A.N."/>
            <person name="Quandt A."/>
        </authorList>
    </citation>
    <scope>NUCLEOTIDE SEQUENCE</scope>
    <source>
        <strain evidence="2">CAQ_001_2017</strain>
    </source>
</reference>
<protein>
    <submittedName>
        <fullName evidence="2">Uncharacterized protein</fullName>
    </submittedName>
</protein>
<organism evidence="2 3">
    <name type="scientific">Trichoglossum hirsutum</name>
    <dbReference type="NCBI Taxonomy" id="265104"/>
    <lineage>
        <taxon>Eukaryota</taxon>
        <taxon>Fungi</taxon>
        <taxon>Dikarya</taxon>
        <taxon>Ascomycota</taxon>
        <taxon>Pezizomycotina</taxon>
        <taxon>Geoglossomycetes</taxon>
        <taxon>Geoglossales</taxon>
        <taxon>Geoglossaceae</taxon>
        <taxon>Trichoglossum</taxon>
    </lineage>
</organism>
<gene>
    <name evidence="2" type="ORF">GP486_003107</name>
</gene>
<dbReference type="AlphaFoldDB" id="A0A9P8LDY5"/>